<dbReference type="EMBL" id="UFSM01000001">
    <property type="protein sequence ID" value="SUU88690.1"/>
    <property type="molecule type" value="Genomic_DNA"/>
</dbReference>
<organism evidence="1 2">
    <name type="scientific">Aminobacter aminovorans</name>
    <name type="common">Chelatobacter heintzii</name>
    <dbReference type="NCBI Taxonomy" id="83263"/>
    <lineage>
        <taxon>Bacteria</taxon>
        <taxon>Pseudomonadati</taxon>
        <taxon>Pseudomonadota</taxon>
        <taxon>Alphaproteobacteria</taxon>
        <taxon>Hyphomicrobiales</taxon>
        <taxon>Phyllobacteriaceae</taxon>
        <taxon>Aminobacter</taxon>
    </lineage>
</organism>
<evidence type="ECO:0000313" key="2">
    <source>
        <dbReference type="Proteomes" id="UP000254701"/>
    </source>
</evidence>
<gene>
    <name evidence="1" type="ORF">NCTC10684_01918</name>
</gene>
<dbReference type="Proteomes" id="UP000254701">
    <property type="component" value="Unassembled WGS sequence"/>
</dbReference>
<dbReference type="RefSeq" id="WP_115730986.1">
    <property type="nucleotide sequence ID" value="NZ_BAAAVY010000008.1"/>
</dbReference>
<sequence>MKNQQYASTREVLVATAIQPVVRELRLVDLADYIAFIRLEHFANVADLVDSAAELYFMPGALRLGLGGEAHVSWTGSPRIVLDLELRPEGAVVYFQLSMTATNASVEVHYVSFEKPDPEPEKNTEYLAAAIQHAMIRQSEAPQAEAA</sequence>
<proteinExistence type="predicted"/>
<dbReference type="OrthoDB" id="7862614at2"/>
<accession>A0A380WIE5</accession>
<name>A0A380WIE5_AMIAI</name>
<evidence type="ECO:0000313" key="1">
    <source>
        <dbReference type="EMBL" id="SUU88690.1"/>
    </source>
</evidence>
<reference evidence="1 2" key="1">
    <citation type="submission" date="2018-06" db="EMBL/GenBank/DDBJ databases">
        <authorList>
            <consortium name="Pathogen Informatics"/>
            <person name="Doyle S."/>
        </authorList>
    </citation>
    <scope>NUCLEOTIDE SEQUENCE [LARGE SCALE GENOMIC DNA]</scope>
    <source>
        <strain evidence="1 2">NCTC10684</strain>
    </source>
</reference>
<dbReference type="AlphaFoldDB" id="A0A380WIE5"/>
<protein>
    <submittedName>
        <fullName evidence="1">Uncharacterized protein</fullName>
    </submittedName>
</protein>